<reference evidence="2 3" key="2">
    <citation type="submission" date="2019-01" db="EMBL/GenBank/DDBJ databases">
        <title>The decoding of complex shrimp genome reveals the adaptation for benthos swimmer, frequently molting mechanism and breeding impact on genome.</title>
        <authorList>
            <person name="Sun Y."/>
            <person name="Gao Y."/>
            <person name="Yu Y."/>
        </authorList>
    </citation>
    <scope>NUCLEOTIDE SEQUENCE [LARGE SCALE GENOMIC DNA]</scope>
    <source>
        <tissue evidence="2">Muscle</tissue>
    </source>
</reference>
<dbReference type="AlphaFoldDB" id="A0A423TH08"/>
<feature type="chain" id="PRO_5019519725" evidence="1">
    <location>
        <begin position="19"/>
        <end position="146"/>
    </location>
</feature>
<sequence>MRYSLVVLVVCVVALVSARYAPTRDHNKDWLSLISGQQQLRDARIIYTLLNNDPDFMKRGRSHDQLKQGFDSNEGDFDGFQHPFFYVSHQKQHVQQREPFVFSRIGGHGNMEPEKAVVRRPGRGLGAVRPPWLHEPELLHRCLVCL</sequence>
<comment type="caution">
    <text evidence="2">The sequence shown here is derived from an EMBL/GenBank/DDBJ whole genome shotgun (WGS) entry which is preliminary data.</text>
</comment>
<evidence type="ECO:0000256" key="1">
    <source>
        <dbReference type="SAM" id="SignalP"/>
    </source>
</evidence>
<name>A0A423TH08_PENVA</name>
<evidence type="ECO:0000313" key="2">
    <source>
        <dbReference type="EMBL" id="ROT75731.1"/>
    </source>
</evidence>
<keyword evidence="3" id="KW-1185">Reference proteome</keyword>
<dbReference type="Proteomes" id="UP000283509">
    <property type="component" value="Unassembled WGS sequence"/>
</dbReference>
<evidence type="ECO:0000313" key="3">
    <source>
        <dbReference type="Proteomes" id="UP000283509"/>
    </source>
</evidence>
<reference evidence="2 3" key="1">
    <citation type="submission" date="2018-04" db="EMBL/GenBank/DDBJ databases">
        <authorList>
            <person name="Zhang X."/>
            <person name="Yuan J."/>
            <person name="Li F."/>
            <person name="Xiang J."/>
        </authorList>
    </citation>
    <scope>NUCLEOTIDE SEQUENCE [LARGE SCALE GENOMIC DNA]</scope>
    <source>
        <tissue evidence="2">Muscle</tissue>
    </source>
</reference>
<dbReference type="OrthoDB" id="6346525at2759"/>
<keyword evidence="1" id="KW-0732">Signal</keyword>
<gene>
    <name evidence="2" type="ORF">C7M84_005710</name>
</gene>
<feature type="signal peptide" evidence="1">
    <location>
        <begin position="1"/>
        <end position="18"/>
    </location>
</feature>
<accession>A0A423TH08</accession>
<dbReference type="EMBL" id="QCYY01001738">
    <property type="protein sequence ID" value="ROT75731.1"/>
    <property type="molecule type" value="Genomic_DNA"/>
</dbReference>
<protein>
    <submittedName>
        <fullName evidence="2">Uncharacterized protein</fullName>
    </submittedName>
</protein>
<organism evidence="2 3">
    <name type="scientific">Penaeus vannamei</name>
    <name type="common">Whiteleg shrimp</name>
    <name type="synonym">Litopenaeus vannamei</name>
    <dbReference type="NCBI Taxonomy" id="6689"/>
    <lineage>
        <taxon>Eukaryota</taxon>
        <taxon>Metazoa</taxon>
        <taxon>Ecdysozoa</taxon>
        <taxon>Arthropoda</taxon>
        <taxon>Crustacea</taxon>
        <taxon>Multicrustacea</taxon>
        <taxon>Malacostraca</taxon>
        <taxon>Eumalacostraca</taxon>
        <taxon>Eucarida</taxon>
        <taxon>Decapoda</taxon>
        <taxon>Dendrobranchiata</taxon>
        <taxon>Penaeoidea</taxon>
        <taxon>Penaeidae</taxon>
        <taxon>Penaeus</taxon>
    </lineage>
</organism>
<proteinExistence type="predicted"/>